<feature type="compositionally biased region" description="Polar residues" evidence="1">
    <location>
        <begin position="1"/>
        <end position="16"/>
    </location>
</feature>
<keyword evidence="3" id="KW-1185">Reference proteome</keyword>
<comment type="caution">
    <text evidence="2">The sequence shown here is derived from an EMBL/GenBank/DDBJ whole genome shotgun (WGS) entry which is preliminary data.</text>
</comment>
<reference evidence="3" key="1">
    <citation type="journal article" date="2012" name="BMC Genomics">
        <title>Genome sequence of the necrotrophic fungus Penicillium digitatum, the main postharvest pathogen of citrus.</title>
        <authorList>
            <person name="Marcet-Houben M."/>
            <person name="Ballester A.-R."/>
            <person name="de la Fuente B."/>
            <person name="Harries E."/>
            <person name="Marcos J.F."/>
            <person name="Gonzalez-Candelas L."/>
            <person name="Gabaldon T."/>
        </authorList>
    </citation>
    <scope>NUCLEOTIDE SEQUENCE [LARGE SCALE GENOMIC DNA]</scope>
    <source>
        <strain evidence="3">PHI26 / CECT 20796</strain>
    </source>
</reference>
<accession>K9GD18</accession>
<evidence type="ECO:0000313" key="2">
    <source>
        <dbReference type="EMBL" id="EKV19077.1"/>
    </source>
</evidence>
<dbReference type="HOGENOM" id="CLU_1619589_0_0_1"/>
<proteinExistence type="predicted"/>
<dbReference type="EMBL" id="AKCT01000027">
    <property type="protein sequence ID" value="EKV19077.1"/>
    <property type="molecule type" value="Genomic_DNA"/>
</dbReference>
<organism evidence="2 3">
    <name type="scientific">Penicillium digitatum (strain PHI26 / CECT 20796)</name>
    <name type="common">Green mold</name>
    <dbReference type="NCBI Taxonomy" id="1170229"/>
    <lineage>
        <taxon>Eukaryota</taxon>
        <taxon>Fungi</taxon>
        <taxon>Dikarya</taxon>
        <taxon>Ascomycota</taxon>
        <taxon>Pezizomycotina</taxon>
        <taxon>Eurotiomycetes</taxon>
        <taxon>Eurotiomycetidae</taxon>
        <taxon>Eurotiales</taxon>
        <taxon>Aspergillaceae</taxon>
        <taxon>Penicillium</taxon>
    </lineage>
</organism>
<name>K9GD18_PEND2</name>
<evidence type="ECO:0000313" key="3">
    <source>
        <dbReference type="Proteomes" id="UP000009882"/>
    </source>
</evidence>
<feature type="region of interest" description="Disordered" evidence="1">
    <location>
        <begin position="1"/>
        <end position="20"/>
    </location>
</feature>
<protein>
    <submittedName>
        <fullName evidence="2">Uncharacterized protein</fullName>
    </submittedName>
</protein>
<sequence length="164" mass="18172">MTSFDPDTGNSPQARSRQLEGCTLRVSRDVDDLAVKGTFLESHLTDPGLILYRSTRPSHILVELSEIAKRLGPTCRPHHPSVPSGTSRISRPRQFSTFVTGSNITTSSKISAKTVVIVEREHRCAKFQKAGNPLILGSNKRCEPGHRCQQSKTRCCLSLFWLPS</sequence>
<gene>
    <name evidence="2" type="ORF">PDIG_05740</name>
</gene>
<dbReference type="InParanoid" id="K9GD18"/>
<evidence type="ECO:0000256" key="1">
    <source>
        <dbReference type="SAM" id="MobiDB-lite"/>
    </source>
</evidence>
<dbReference type="AlphaFoldDB" id="K9GD18"/>
<dbReference type="Proteomes" id="UP000009882">
    <property type="component" value="Unassembled WGS sequence"/>
</dbReference>